<feature type="transmembrane region" description="Helical" evidence="10">
    <location>
        <begin position="696"/>
        <end position="717"/>
    </location>
</feature>
<feature type="transmembrane region" description="Helical" evidence="10">
    <location>
        <begin position="6"/>
        <end position="27"/>
    </location>
</feature>
<evidence type="ECO:0000313" key="13">
    <source>
        <dbReference type="Proteomes" id="UP001159428"/>
    </source>
</evidence>
<dbReference type="Proteomes" id="UP001159428">
    <property type="component" value="Unassembled WGS sequence"/>
</dbReference>
<evidence type="ECO:0000256" key="8">
    <source>
        <dbReference type="ARBA" id="ARBA00023180"/>
    </source>
</evidence>
<keyword evidence="7" id="KW-0675">Receptor</keyword>
<keyword evidence="4 10" id="KW-1133">Transmembrane helix</keyword>
<protein>
    <recommendedName>
        <fullName evidence="11">G-protein coupled receptors family 1 profile domain-containing protein</fullName>
    </recommendedName>
</protein>
<dbReference type="InterPro" id="IPR000276">
    <property type="entry name" value="GPCR_Rhodpsn"/>
</dbReference>
<feature type="transmembrane region" description="Helical" evidence="10">
    <location>
        <begin position="654"/>
        <end position="675"/>
    </location>
</feature>
<feature type="transmembrane region" description="Helical" evidence="10">
    <location>
        <begin position="486"/>
        <end position="504"/>
    </location>
</feature>
<keyword evidence="13" id="KW-1185">Reference proteome</keyword>
<keyword evidence="9" id="KW-0807">Transducer</keyword>
<feature type="transmembrane region" description="Helical" evidence="10">
    <location>
        <begin position="79"/>
        <end position="100"/>
    </location>
</feature>
<dbReference type="Pfam" id="PF00001">
    <property type="entry name" value="7tm_1"/>
    <property type="match status" value="3"/>
</dbReference>
<keyword evidence="6 10" id="KW-0472">Membrane</keyword>
<feature type="transmembrane region" description="Helical" evidence="10">
    <location>
        <begin position="773"/>
        <end position="800"/>
    </location>
</feature>
<evidence type="ECO:0000256" key="10">
    <source>
        <dbReference type="SAM" id="Phobius"/>
    </source>
</evidence>
<organism evidence="12 13">
    <name type="scientific">Pocillopora meandrina</name>
    <dbReference type="NCBI Taxonomy" id="46732"/>
    <lineage>
        <taxon>Eukaryota</taxon>
        <taxon>Metazoa</taxon>
        <taxon>Cnidaria</taxon>
        <taxon>Anthozoa</taxon>
        <taxon>Hexacorallia</taxon>
        <taxon>Scleractinia</taxon>
        <taxon>Astrocoeniina</taxon>
        <taxon>Pocilloporidae</taxon>
        <taxon>Pocillopora</taxon>
    </lineage>
</organism>
<dbReference type="PANTHER" id="PTHR24246:SF27">
    <property type="entry name" value="ADENOSINE RECEPTOR, ISOFORM A"/>
    <property type="match status" value="1"/>
</dbReference>
<dbReference type="PROSITE" id="PS50262">
    <property type="entry name" value="G_PROTEIN_RECEP_F1_2"/>
    <property type="match status" value="2"/>
</dbReference>
<evidence type="ECO:0000256" key="1">
    <source>
        <dbReference type="ARBA" id="ARBA00004651"/>
    </source>
</evidence>
<feature type="transmembrane region" description="Helical" evidence="10">
    <location>
        <begin position="619"/>
        <end position="648"/>
    </location>
</feature>
<feature type="domain" description="G-protein coupled receptors family 1 profile" evidence="11">
    <location>
        <begin position="599"/>
        <end position="821"/>
    </location>
</feature>
<sequence length="821" mass="92689">MLAISAALNIFTCPFAILLNSLVIVAVKTKRRLRTKSNISLACLATTDFTVGLIVQPLVITNFSLFFIGGSPQTVTCTFVWVSSAVGQTCTAASLLHLLLMSGERYLAIKHPFAYENGLVTEARIITASGMAWICAAIVYGIKISFLPGIIVVFISAVISTVVYCHVVIYKEVRRNTQQIIANQVSFAVKENLLKNKRAFNTTVVIVLTLFLCYIPTWIWLILFISFNGENSSDVRQVSFFPIIFLLALNSSINPLIYTARIRHFRVAFFQMLTRKTLAQAEKLEKKMFGANRFINLPWKRKKQKTVSNLILKSLCQRSLSRGVARTFQRRGEGHTESNKGYSPDCHVDLHAVLKKGFQRGGVWSRAPQDPLPPIYLHWFTDLMNVTEEVTIHRPNVSTLLSHFRSCFFTLVPFPLNSQLSSLLEKEQTNEQTNMQTNIKTTKIKLRSYQSKTVDKSSKNKIANNLIKTKYVLYLKFKSQKPRKKFTHIFGYLVRLANQIISNFCHVLDYAGKNENSTVCSPTKIWIDFLQARLINLMLELRKKKKSLFRHRINLKGANRDLGFEFLSKNHTNITSGVYSVLAISAALNIFTFPFAILLNSLVIFAVKTNRRLRTKSNISLACLATTDFAVGLIVQPLVITNFSLFFIGSSPQTMTSTFVSVSSAVSLLHLLLMSGERYLAIKHPFAYGNGLVTEARIIIASNTAWICAAIAYGIRASIFREISVVIILAVISSVVCCHVVIYKEVRRNTQQIIANQVSFAVKEKLLKNKKAFNTTVVIVLTLFLCYIPIWIWLILFIFLNGENASDVGQIAFFPLYFYKR</sequence>
<keyword evidence="5" id="KW-0297">G-protein coupled receptor</keyword>
<dbReference type="EMBL" id="CALNXJ010000027">
    <property type="protein sequence ID" value="CAH3132805.1"/>
    <property type="molecule type" value="Genomic_DNA"/>
</dbReference>
<keyword evidence="8" id="KW-0325">Glycoprotein</keyword>
<keyword evidence="2" id="KW-1003">Cell membrane</keyword>
<feature type="transmembrane region" description="Helical" evidence="10">
    <location>
        <begin position="121"/>
        <end position="140"/>
    </location>
</feature>
<evidence type="ECO:0000313" key="12">
    <source>
        <dbReference type="EMBL" id="CAH3132805.1"/>
    </source>
</evidence>
<dbReference type="GO" id="GO:0005886">
    <property type="term" value="C:plasma membrane"/>
    <property type="evidence" value="ECO:0007669"/>
    <property type="project" value="UniProtKB-SubCell"/>
</dbReference>
<feature type="transmembrane region" description="Helical" evidence="10">
    <location>
        <begin position="239"/>
        <end position="258"/>
    </location>
</feature>
<dbReference type="SUPFAM" id="SSF81321">
    <property type="entry name" value="Family A G protein-coupled receptor-like"/>
    <property type="match status" value="2"/>
</dbReference>
<evidence type="ECO:0000256" key="2">
    <source>
        <dbReference type="ARBA" id="ARBA00022475"/>
    </source>
</evidence>
<dbReference type="SMART" id="SM01381">
    <property type="entry name" value="7TM_GPCR_Srsx"/>
    <property type="match status" value="1"/>
</dbReference>
<feature type="transmembrane region" description="Helical" evidence="10">
    <location>
        <begin position="39"/>
        <end position="59"/>
    </location>
</feature>
<evidence type="ECO:0000256" key="7">
    <source>
        <dbReference type="ARBA" id="ARBA00023170"/>
    </source>
</evidence>
<name>A0AAU9X150_9CNID</name>
<dbReference type="CDD" id="cd00637">
    <property type="entry name" value="7tm_classA_rhodopsin-like"/>
    <property type="match status" value="2"/>
</dbReference>
<evidence type="ECO:0000259" key="11">
    <source>
        <dbReference type="PROSITE" id="PS50262"/>
    </source>
</evidence>
<evidence type="ECO:0000256" key="6">
    <source>
        <dbReference type="ARBA" id="ARBA00023136"/>
    </source>
</evidence>
<feature type="transmembrane region" description="Helical" evidence="10">
    <location>
        <begin position="146"/>
        <end position="170"/>
    </location>
</feature>
<comment type="subcellular location">
    <subcellularLocation>
        <location evidence="1">Cell membrane</location>
        <topology evidence="1">Multi-pass membrane protein</topology>
    </subcellularLocation>
</comment>
<evidence type="ECO:0000256" key="9">
    <source>
        <dbReference type="ARBA" id="ARBA00023224"/>
    </source>
</evidence>
<dbReference type="InterPro" id="IPR017452">
    <property type="entry name" value="GPCR_Rhodpsn_7TM"/>
</dbReference>
<dbReference type="PRINTS" id="PR00237">
    <property type="entry name" value="GPCRRHODOPSN"/>
</dbReference>
<feature type="domain" description="G-protein coupled receptors family 1 profile" evidence="11">
    <location>
        <begin position="19"/>
        <end position="258"/>
    </location>
</feature>
<gene>
    <name evidence="12" type="ORF">PMEA_00015203</name>
</gene>
<proteinExistence type="predicted"/>
<evidence type="ECO:0000256" key="3">
    <source>
        <dbReference type="ARBA" id="ARBA00022692"/>
    </source>
</evidence>
<feature type="transmembrane region" description="Helical" evidence="10">
    <location>
        <begin position="723"/>
        <end position="743"/>
    </location>
</feature>
<evidence type="ECO:0000256" key="5">
    <source>
        <dbReference type="ARBA" id="ARBA00023040"/>
    </source>
</evidence>
<dbReference type="AlphaFoldDB" id="A0AAU9X150"/>
<evidence type="ECO:0000256" key="4">
    <source>
        <dbReference type="ARBA" id="ARBA00022989"/>
    </source>
</evidence>
<dbReference type="PANTHER" id="PTHR24246">
    <property type="entry name" value="OLFACTORY RECEPTOR AND ADENOSINE RECEPTOR"/>
    <property type="match status" value="1"/>
</dbReference>
<accession>A0AAU9X150</accession>
<feature type="transmembrane region" description="Helical" evidence="10">
    <location>
        <begin position="204"/>
        <end position="227"/>
    </location>
</feature>
<keyword evidence="3 10" id="KW-0812">Transmembrane</keyword>
<feature type="transmembrane region" description="Helical" evidence="10">
    <location>
        <begin position="578"/>
        <end position="607"/>
    </location>
</feature>
<dbReference type="Gene3D" id="1.20.1070.10">
    <property type="entry name" value="Rhodopsin 7-helix transmembrane proteins"/>
    <property type="match status" value="2"/>
</dbReference>
<comment type="caution">
    <text evidence="12">The sequence shown here is derived from an EMBL/GenBank/DDBJ whole genome shotgun (WGS) entry which is preliminary data.</text>
</comment>
<reference evidence="12 13" key="1">
    <citation type="submission" date="2022-05" db="EMBL/GenBank/DDBJ databases">
        <authorList>
            <consortium name="Genoscope - CEA"/>
            <person name="William W."/>
        </authorList>
    </citation>
    <scope>NUCLEOTIDE SEQUENCE [LARGE SCALE GENOMIC DNA]</scope>
</reference>
<dbReference type="GO" id="GO:0004930">
    <property type="term" value="F:G protein-coupled receptor activity"/>
    <property type="evidence" value="ECO:0007669"/>
    <property type="project" value="UniProtKB-KW"/>
</dbReference>